<evidence type="ECO:0000256" key="9">
    <source>
        <dbReference type="ARBA" id="ARBA00022801"/>
    </source>
</evidence>
<dbReference type="GO" id="GO:0000794">
    <property type="term" value="C:condensed nuclear chromosome"/>
    <property type="evidence" value="ECO:0007669"/>
    <property type="project" value="TreeGrafter"/>
</dbReference>
<reference evidence="18 19" key="1">
    <citation type="submission" date="2017-03" db="EMBL/GenBank/DDBJ databases">
        <title>Genomes of endolithic fungi from Antarctica.</title>
        <authorList>
            <person name="Coleine C."/>
            <person name="Masonjones S."/>
            <person name="Stajich J.E."/>
        </authorList>
    </citation>
    <scope>NUCLEOTIDE SEQUENCE [LARGE SCALE GENOMIC DNA]</scope>
    <source>
        <strain evidence="18 19">CCFEE 6315</strain>
    </source>
</reference>
<comment type="subcellular location">
    <subcellularLocation>
        <location evidence="3">Chromosome</location>
    </subcellularLocation>
    <subcellularLocation>
        <location evidence="2">Nucleus</location>
    </subcellularLocation>
</comment>
<evidence type="ECO:0000256" key="14">
    <source>
        <dbReference type="ARBA" id="ARBA00049360"/>
    </source>
</evidence>
<evidence type="ECO:0000256" key="1">
    <source>
        <dbReference type="ARBA" id="ARBA00001947"/>
    </source>
</evidence>
<keyword evidence="9" id="KW-0378">Hydrolase</keyword>
<feature type="coiled-coil region" evidence="15">
    <location>
        <begin position="748"/>
        <end position="912"/>
    </location>
</feature>
<dbReference type="GO" id="GO:0007004">
    <property type="term" value="P:telomere maintenance via telomerase"/>
    <property type="evidence" value="ECO:0007669"/>
    <property type="project" value="TreeGrafter"/>
</dbReference>
<protein>
    <recommendedName>
        <fullName evidence="5">DNA repair protein RAD50</fullName>
    </recommendedName>
</protein>
<keyword evidence="13" id="KW-0539">Nucleus</keyword>
<evidence type="ECO:0000256" key="8">
    <source>
        <dbReference type="ARBA" id="ARBA00022763"/>
    </source>
</evidence>
<dbReference type="SUPFAM" id="SSF52540">
    <property type="entry name" value="P-loop containing nucleoside triphosphate hydrolases"/>
    <property type="match status" value="2"/>
</dbReference>
<dbReference type="Pfam" id="PF13558">
    <property type="entry name" value="SbcC_Walker_B"/>
    <property type="match status" value="1"/>
</dbReference>
<dbReference type="GO" id="GO:0070192">
    <property type="term" value="P:chromosome organization involved in meiotic cell cycle"/>
    <property type="evidence" value="ECO:0007669"/>
    <property type="project" value="TreeGrafter"/>
</dbReference>
<feature type="region of interest" description="Disordered" evidence="16">
    <location>
        <begin position="482"/>
        <end position="508"/>
    </location>
</feature>
<feature type="coiled-coil region" evidence="15">
    <location>
        <begin position="219"/>
        <end position="253"/>
    </location>
</feature>
<organism evidence="18 19">
    <name type="scientific">Salinomyces thailandicus</name>
    <dbReference type="NCBI Taxonomy" id="706561"/>
    <lineage>
        <taxon>Eukaryota</taxon>
        <taxon>Fungi</taxon>
        <taxon>Dikarya</taxon>
        <taxon>Ascomycota</taxon>
        <taxon>Pezizomycotina</taxon>
        <taxon>Dothideomycetes</taxon>
        <taxon>Dothideomycetidae</taxon>
        <taxon>Mycosphaerellales</taxon>
        <taxon>Teratosphaeriaceae</taxon>
        <taxon>Salinomyces</taxon>
    </lineage>
</organism>
<dbReference type="GO" id="GO:0043047">
    <property type="term" value="F:single-stranded telomeric DNA binding"/>
    <property type="evidence" value="ECO:0007669"/>
    <property type="project" value="TreeGrafter"/>
</dbReference>
<keyword evidence="11 15" id="KW-0175">Coiled coil</keyword>
<dbReference type="GO" id="GO:0016887">
    <property type="term" value="F:ATP hydrolysis activity"/>
    <property type="evidence" value="ECO:0007669"/>
    <property type="project" value="InterPro"/>
</dbReference>
<dbReference type="InterPro" id="IPR004584">
    <property type="entry name" value="Rad50_eukaryotes"/>
</dbReference>
<evidence type="ECO:0000256" key="16">
    <source>
        <dbReference type="SAM" id="MobiDB-lite"/>
    </source>
</evidence>
<evidence type="ECO:0000256" key="4">
    <source>
        <dbReference type="ARBA" id="ARBA00009439"/>
    </source>
</evidence>
<comment type="catalytic activity">
    <reaction evidence="14">
        <text>ATP + H2O = ADP + phosphate + H(+)</text>
        <dbReference type="Rhea" id="RHEA:13065"/>
        <dbReference type="ChEBI" id="CHEBI:15377"/>
        <dbReference type="ChEBI" id="CHEBI:15378"/>
        <dbReference type="ChEBI" id="CHEBI:30616"/>
        <dbReference type="ChEBI" id="CHEBI:43474"/>
        <dbReference type="ChEBI" id="CHEBI:456216"/>
    </reaction>
</comment>
<keyword evidence="10" id="KW-0862">Zinc</keyword>
<evidence type="ECO:0000256" key="6">
    <source>
        <dbReference type="ARBA" id="ARBA00022454"/>
    </source>
</evidence>
<dbReference type="GO" id="GO:0051880">
    <property type="term" value="F:G-quadruplex DNA binding"/>
    <property type="evidence" value="ECO:0007669"/>
    <property type="project" value="TreeGrafter"/>
</dbReference>
<comment type="cofactor">
    <cofactor evidence="1">
        <name>Zn(2+)</name>
        <dbReference type="ChEBI" id="CHEBI:29105"/>
    </cofactor>
</comment>
<dbReference type="Gene3D" id="3.40.50.300">
    <property type="entry name" value="P-loop containing nucleotide triphosphate hydrolases"/>
    <property type="match status" value="2"/>
</dbReference>
<dbReference type="GO" id="GO:0000722">
    <property type="term" value="P:telomere maintenance via recombination"/>
    <property type="evidence" value="ECO:0007669"/>
    <property type="project" value="TreeGrafter"/>
</dbReference>
<dbReference type="PANTHER" id="PTHR18867">
    <property type="entry name" value="RAD50"/>
    <property type="match status" value="1"/>
</dbReference>
<dbReference type="Pfam" id="PF13476">
    <property type="entry name" value="AAA_23"/>
    <property type="match status" value="1"/>
</dbReference>
<dbReference type="InterPro" id="IPR038729">
    <property type="entry name" value="Rad50/SbcC_AAA"/>
</dbReference>
<keyword evidence="6" id="KW-0158">Chromosome</keyword>
<dbReference type="Gene3D" id="1.10.287.1490">
    <property type="match status" value="1"/>
</dbReference>
<evidence type="ECO:0000256" key="5">
    <source>
        <dbReference type="ARBA" id="ARBA00017893"/>
    </source>
</evidence>
<evidence type="ECO:0000256" key="15">
    <source>
        <dbReference type="SAM" id="Coils"/>
    </source>
</evidence>
<dbReference type="FunFam" id="3.40.50.300:FF:000947">
    <property type="entry name" value="DNA repair protein RAD50"/>
    <property type="match status" value="1"/>
</dbReference>
<evidence type="ECO:0000259" key="17">
    <source>
        <dbReference type="Pfam" id="PF13476"/>
    </source>
</evidence>
<evidence type="ECO:0000313" key="18">
    <source>
        <dbReference type="EMBL" id="TKA33225.1"/>
    </source>
</evidence>
<gene>
    <name evidence="18" type="ORF">B0A50_00778</name>
</gene>
<dbReference type="GO" id="GO:0030870">
    <property type="term" value="C:Mre11 complex"/>
    <property type="evidence" value="ECO:0007669"/>
    <property type="project" value="InterPro"/>
</dbReference>
<keyword evidence="12" id="KW-0234">DNA repair</keyword>
<dbReference type="Proteomes" id="UP000308549">
    <property type="component" value="Unassembled WGS sequence"/>
</dbReference>
<name>A0A4U0UFK7_9PEZI</name>
<dbReference type="InterPro" id="IPR027417">
    <property type="entry name" value="P-loop_NTPase"/>
</dbReference>
<sequence length="1305" mass="148885">MSYIDKLSILGVRSFDNVHSETIKFHSPLTLIVGSNGSGKTTIIECLKYVTTGELPPNAKQGGAFIHDPKLCGEKEVLAQVKVSFKSTQGHRMVCTRNLQLTVRKNARSMKTLEGALEILKDGERKSLSTRVADLSSCMPVYLGVSKAILDYVIFCHQEESLWPLSQPAELKKKFDEIFEALKYTKAIENIKVMQKNQKIDLGKMVIQRDNAKTNKDRGKKMEKSAEKLSQECEELRKSHADYDDRIKQAARNAEAAWQRAETAGMTVGELNGKRIEERTKQESVESLRQNLKEMDESDEDLQHMLEQYEERVEHYQADLDDQKSQYQALNGEIQQARSKVSSKEREVGNAEAQAESHERQIDNRKQLVKETARSHNIRGFDLDVDDEQIRAFMERIGKMAREQNATFESARRETQGQLQEAQKELSRINEQKSVLNQRKENSKQAMEVYNRKVSERSNEAKGINVDEGSKAHLESTLKASESTLDAAKKKSVDEDYEGQVSATESELRKLDDQKEKLDAELVEGTRQAGDVARLDFVQKELKDREHRLQTMQGAHSDRIAAVVGSNWTPASVEDDFNRALGAANGDVRDAEKQRDGINNDESQLNFRLDTCKKELKGKQQAMKTAGDNIRTRGGVAPADYIEELKNAEATREETKADIDALPQLKLYLNSCIKVAREAHKCYTCQRGFDKPKDAEILVRALQKTIKDREEQLGEAPAQLKELDKEIADLKAVATDFETWERLREKEIPSLEKQEKELTTKKERLTDDLESKDLDFKEKEAAKRDVEALSRTVQSVSKLDGEIKNFKQQIEELSTKRKAAGLSRGLEEIQEQSRQVNEDGKTIKQRLQKIQNERDRARSYVSSLELELMDSRSKLRDAEHQLTAKLSLEKQIDELKGSIAEERDKIRAAEDEVKNLGPQLSQAQARYDEIAHRGADKDRELQAEATKLKDSLNQLRSANREVDSYLERGGPDHLRRGKREVDGLKKDVSRLEEEQQIVVVEVKKLEEQLRNHADTKRSISDNQRYRRDLRALQQVRREIAELDKTNAEADKEKYEKEGSKWQMQRNKLAAEQATVIGSLKSKDESLVALLADYDTEYKDAARKYKEAHVKVETTKACVEDLGRYGGALDKAIMRYHSIKMGEINHIIDELWRRTYQGTDVDTILIRSESENAKSNKSYNYRVCMVKQEAEMDMRGRCSAGQKVLASIIIRLALAECFGVNCGLLALDEPTTNLDRENIQALAESLAEIVKVRRAQKNFQLIVITHDEDFLRKMGSSDYADVYYRVSRDPSQKSRIERQSIAEVMN</sequence>
<proteinExistence type="inferred from homology"/>
<dbReference type="GO" id="GO:0046872">
    <property type="term" value="F:metal ion binding"/>
    <property type="evidence" value="ECO:0007669"/>
    <property type="project" value="UniProtKB-KW"/>
</dbReference>
<feature type="region of interest" description="Disordered" evidence="16">
    <location>
        <begin position="962"/>
        <end position="981"/>
    </location>
</feature>
<dbReference type="GO" id="GO:0006302">
    <property type="term" value="P:double-strand break repair"/>
    <property type="evidence" value="ECO:0007669"/>
    <property type="project" value="InterPro"/>
</dbReference>
<evidence type="ECO:0000256" key="7">
    <source>
        <dbReference type="ARBA" id="ARBA00022723"/>
    </source>
</evidence>
<dbReference type="EMBL" id="NAJL01000003">
    <property type="protein sequence ID" value="TKA33225.1"/>
    <property type="molecule type" value="Genomic_DNA"/>
</dbReference>
<evidence type="ECO:0000256" key="13">
    <source>
        <dbReference type="ARBA" id="ARBA00023242"/>
    </source>
</evidence>
<keyword evidence="7" id="KW-0479">Metal-binding</keyword>
<keyword evidence="19" id="KW-1185">Reference proteome</keyword>
<evidence type="ECO:0000256" key="2">
    <source>
        <dbReference type="ARBA" id="ARBA00004123"/>
    </source>
</evidence>
<evidence type="ECO:0000256" key="11">
    <source>
        <dbReference type="ARBA" id="ARBA00023054"/>
    </source>
</evidence>
<accession>A0A4U0UFK7</accession>
<comment type="caution">
    <text evidence="18">The sequence shown here is derived from an EMBL/GenBank/DDBJ whole genome shotgun (WGS) entry which is preliminary data.</text>
</comment>
<feature type="coiled-coil region" evidence="15">
    <location>
        <begin position="285"/>
        <end position="368"/>
    </location>
</feature>
<evidence type="ECO:0000313" key="19">
    <source>
        <dbReference type="Proteomes" id="UP000308549"/>
    </source>
</evidence>
<evidence type="ECO:0000256" key="3">
    <source>
        <dbReference type="ARBA" id="ARBA00004286"/>
    </source>
</evidence>
<dbReference type="OrthoDB" id="18797at2759"/>
<evidence type="ECO:0000256" key="10">
    <source>
        <dbReference type="ARBA" id="ARBA00022833"/>
    </source>
</evidence>
<evidence type="ECO:0000256" key="12">
    <source>
        <dbReference type="ARBA" id="ARBA00023204"/>
    </source>
</evidence>
<feature type="domain" description="Rad50/SbcC-type AAA" evidence="17">
    <location>
        <begin position="6"/>
        <end position="234"/>
    </location>
</feature>
<dbReference type="FunFam" id="3.40.50.300:FF:001195">
    <property type="entry name" value="DNA repair protein rad50"/>
    <property type="match status" value="1"/>
</dbReference>
<dbReference type="NCBIfam" id="TIGR00606">
    <property type="entry name" value="rad50"/>
    <property type="match status" value="1"/>
</dbReference>
<keyword evidence="8" id="KW-0227">DNA damage</keyword>
<dbReference type="PANTHER" id="PTHR18867:SF12">
    <property type="entry name" value="DNA REPAIR PROTEIN RAD50"/>
    <property type="match status" value="1"/>
</dbReference>
<dbReference type="GO" id="GO:0003691">
    <property type="term" value="F:double-stranded telomeric DNA binding"/>
    <property type="evidence" value="ECO:0007669"/>
    <property type="project" value="TreeGrafter"/>
</dbReference>
<comment type="similarity">
    <text evidence="4">Belongs to the SMC family. RAD50 subfamily.</text>
</comment>